<gene>
    <name evidence="1" type="ORF">ACFO3J_18310</name>
</gene>
<reference evidence="2" key="1">
    <citation type="journal article" date="2019" name="Int. J. Syst. Evol. Microbiol.">
        <title>The Global Catalogue of Microorganisms (GCM) 10K type strain sequencing project: providing services to taxonomists for standard genome sequencing and annotation.</title>
        <authorList>
            <consortium name="The Broad Institute Genomics Platform"/>
            <consortium name="The Broad Institute Genome Sequencing Center for Infectious Disease"/>
            <person name="Wu L."/>
            <person name="Ma J."/>
        </authorList>
    </citation>
    <scope>NUCLEOTIDE SEQUENCE [LARGE SCALE GENOMIC DNA]</scope>
    <source>
        <strain evidence="2">CGMCC 4.7237</strain>
    </source>
</reference>
<evidence type="ECO:0000313" key="1">
    <source>
        <dbReference type="EMBL" id="MFC4033418.1"/>
    </source>
</evidence>
<evidence type="ECO:0000313" key="2">
    <source>
        <dbReference type="Proteomes" id="UP001595765"/>
    </source>
</evidence>
<proteinExistence type="predicted"/>
<name>A0ABV8HQG6_9ACTN</name>
<keyword evidence="2" id="KW-1185">Reference proteome</keyword>
<dbReference type="RefSeq" id="WP_386430513.1">
    <property type="nucleotide sequence ID" value="NZ_JBHSBB010000013.1"/>
</dbReference>
<comment type="caution">
    <text evidence="1">The sequence shown here is derived from an EMBL/GenBank/DDBJ whole genome shotgun (WGS) entry which is preliminary data.</text>
</comment>
<accession>A0ABV8HQG6</accession>
<sequence length="140" mass="15701">MAERPYGRCRLRCRDRPAHRPPAPQLAAGADLEHIAEEIAQDRRILLDIMDSLGVPARRYKIYGGWAAERLGGLKPNGILYRRSGLSTLIELEPLRLGVEGKPLTWRTLLVVATGAGPLDESRLRSRLERARDQIQTLEA</sequence>
<dbReference type="EMBL" id="JBHSBB010000013">
    <property type="protein sequence ID" value="MFC4033418.1"/>
    <property type="molecule type" value="Genomic_DNA"/>
</dbReference>
<organism evidence="1 2">
    <name type="scientific">Streptomyces polygonati</name>
    <dbReference type="NCBI Taxonomy" id="1617087"/>
    <lineage>
        <taxon>Bacteria</taxon>
        <taxon>Bacillati</taxon>
        <taxon>Actinomycetota</taxon>
        <taxon>Actinomycetes</taxon>
        <taxon>Kitasatosporales</taxon>
        <taxon>Streptomycetaceae</taxon>
        <taxon>Streptomyces</taxon>
    </lineage>
</organism>
<dbReference type="Proteomes" id="UP001595765">
    <property type="component" value="Unassembled WGS sequence"/>
</dbReference>
<protein>
    <submittedName>
        <fullName evidence="1">Uncharacterized protein</fullName>
    </submittedName>
</protein>